<feature type="compositionally biased region" description="Polar residues" evidence="1">
    <location>
        <begin position="221"/>
        <end position="235"/>
    </location>
</feature>
<keyword evidence="3" id="KW-1185">Reference proteome</keyword>
<organism evidence="2 3">
    <name type="scientific">Protopolystoma xenopodis</name>
    <dbReference type="NCBI Taxonomy" id="117903"/>
    <lineage>
        <taxon>Eukaryota</taxon>
        <taxon>Metazoa</taxon>
        <taxon>Spiralia</taxon>
        <taxon>Lophotrochozoa</taxon>
        <taxon>Platyhelminthes</taxon>
        <taxon>Monogenea</taxon>
        <taxon>Polyopisthocotylea</taxon>
        <taxon>Polystomatidea</taxon>
        <taxon>Polystomatidae</taxon>
        <taxon>Protopolystoma</taxon>
    </lineage>
</organism>
<feature type="region of interest" description="Disordered" evidence="1">
    <location>
        <begin position="1"/>
        <end position="78"/>
    </location>
</feature>
<proteinExistence type="predicted"/>
<sequence>MKRNKRHSLESNNIHREMSPTLESNSDGEVDKGIRVNRKRKKEDKNRKSSESNEAFSKLNKPNCEALSQRIDSSEDQDEINSVHPIVQMHFSHNVDPEEVVFKRDKLATNDIEIYRGKNRVKEGRVKTFNDEAFNYSKAKRKRNKFIADPQLSTDLCANSGMEQKPYESSKADNRISDYSANDVKPDQMINENSKQTKQSFHHSNKASPIHVNKNKGDMQDVSNVSYLDNKNPSKSQERQHKDSEGQGTSYRKSALGITQKIHQQEDSSANDPNLDSKSVRRIKKSKSALGSFNSLLYHANRATPLESVEKVNLSKGLLKKTDELKKMTPVQPSKSVALKKKSSSSDSETDSEEALRPSGKKAINVASSAVCISKGVVGRKQPIPQKETSSETDSDSDSDSNCKVMKSVEKVNNLSKGLLQKTDQLKKMTPVQPWKPVDLKKKSSSSDSETDSEEASRPSGKKAMKLASQAVCVSKDVVGRKQPIPQKESSSETDSDSDSNSKVLKSVEKVKKKMTPVH</sequence>
<feature type="region of interest" description="Disordered" evidence="1">
    <location>
        <begin position="156"/>
        <end position="251"/>
    </location>
</feature>
<feature type="region of interest" description="Disordered" evidence="1">
    <location>
        <begin position="375"/>
        <end position="519"/>
    </location>
</feature>
<feature type="region of interest" description="Disordered" evidence="1">
    <location>
        <begin position="325"/>
        <end position="361"/>
    </location>
</feature>
<protein>
    <submittedName>
        <fullName evidence="2">Uncharacterized protein</fullName>
    </submittedName>
</protein>
<name>A0A448WS73_9PLAT</name>
<dbReference type="EMBL" id="CAAALY010039344">
    <property type="protein sequence ID" value="VEL18927.1"/>
    <property type="molecule type" value="Genomic_DNA"/>
</dbReference>
<dbReference type="Proteomes" id="UP000784294">
    <property type="component" value="Unassembled WGS sequence"/>
</dbReference>
<feature type="compositionally biased region" description="Polar residues" evidence="1">
    <location>
        <begin position="190"/>
        <end position="199"/>
    </location>
</feature>
<reference evidence="2" key="1">
    <citation type="submission" date="2018-11" db="EMBL/GenBank/DDBJ databases">
        <authorList>
            <consortium name="Pathogen Informatics"/>
        </authorList>
    </citation>
    <scope>NUCLEOTIDE SEQUENCE</scope>
</reference>
<feature type="compositionally biased region" description="Basic and acidic residues" evidence="1">
    <location>
        <begin position="236"/>
        <end position="245"/>
    </location>
</feature>
<evidence type="ECO:0000313" key="3">
    <source>
        <dbReference type="Proteomes" id="UP000784294"/>
    </source>
</evidence>
<comment type="caution">
    <text evidence="2">The sequence shown here is derived from an EMBL/GenBank/DDBJ whole genome shotgun (WGS) entry which is preliminary data.</text>
</comment>
<gene>
    <name evidence="2" type="ORF">PXEA_LOCUS12367</name>
</gene>
<dbReference type="AlphaFoldDB" id="A0A448WS73"/>
<evidence type="ECO:0000256" key="1">
    <source>
        <dbReference type="SAM" id="MobiDB-lite"/>
    </source>
</evidence>
<evidence type="ECO:0000313" key="2">
    <source>
        <dbReference type="EMBL" id="VEL18927.1"/>
    </source>
</evidence>
<accession>A0A448WS73</accession>
<feature type="compositionally biased region" description="Basic and acidic residues" evidence="1">
    <location>
        <begin position="165"/>
        <end position="176"/>
    </location>
</feature>
<feature type="non-terminal residue" evidence="2">
    <location>
        <position position="519"/>
    </location>
</feature>
<feature type="compositionally biased region" description="Basic and acidic residues" evidence="1">
    <location>
        <begin position="7"/>
        <end position="18"/>
    </location>
</feature>